<dbReference type="PANTHER" id="PTHR38037:SF2">
    <property type="entry name" value="ATP-DEPENDENT ZINC PROTEASE DOMAIN-CONTAINING PROTEIN-RELATED"/>
    <property type="match status" value="1"/>
</dbReference>
<dbReference type="Pfam" id="PF05618">
    <property type="entry name" value="Zn_protease"/>
    <property type="match status" value="1"/>
</dbReference>
<evidence type="ECO:0000256" key="1">
    <source>
        <dbReference type="SAM" id="SignalP"/>
    </source>
</evidence>
<feature type="signal peptide" evidence="1">
    <location>
        <begin position="1"/>
        <end position="26"/>
    </location>
</feature>
<protein>
    <submittedName>
        <fullName evidence="3">ATP-dependent zinc protease</fullName>
    </submittedName>
</protein>
<organism evidence="3 4">
    <name type="scientific">Ignatzschineria rhizosphaerae</name>
    <dbReference type="NCBI Taxonomy" id="2923279"/>
    <lineage>
        <taxon>Bacteria</taxon>
        <taxon>Pseudomonadati</taxon>
        <taxon>Pseudomonadota</taxon>
        <taxon>Gammaproteobacteria</taxon>
        <taxon>Cardiobacteriales</taxon>
        <taxon>Ignatzschineriaceae</taxon>
        <taxon>Ignatzschineria</taxon>
    </lineage>
</organism>
<accession>A0ABY3WX94</accession>
<sequence length="184" mass="20643">MSRKRMKKAAVVGCFLISMMAGISFAAKKGDEKMEQPVFGRYEIVTLAELDLVPIKAKLDTGAFTASLNAIDIEYFEKEGDDWVRFTPVIDDQELSTREMPLLKISRIKQRAEEGDDSDDIASSKRPVVEMTLCIGQHQEIIEVNLTNRGHFTYPLLLGAKSLRQLKALVDAGRKYTIDPDCQS</sequence>
<dbReference type="Gene3D" id="2.40.70.10">
    <property type="entry name" value="Acid Proteases"/>
    <property type="match status" value="1"/>
</dbReference>
<dbReference type="PANTHER" id="PTHR38037">
    <property type="entry name" value="ZN_PROTEASE DOMAIN-CONTAINING PROTEIN"/>
    <property type="match status" value="1"/>
</dbReference>
<feature type="chain" id="PRO_5046800062" evidence="1">
    <location>
        <begin position="27"/>
        <end position="184"/>
    </location>
</feature>
<keyword evidence="1" id="KW-0732">Signal</keyword>
<reference evidence="3 4" key="1">
    <citation type="submission" date="2022-03" db="EMBL/GenBank/DDBJ databases">
        <title>Ignatzschineria rhizosphaerae HR5S32.</title>
        <authorList>
            <person name="Sun J.Q."/>
            <person name="Feng J.Y."/>
        </authorList>
    </citation>
    <scope>NUCLEOTIDE SEQUENCE [LARGE SCALE GENOMIC DNA]</scope>
    <source>
        <strain evidence="3 4">HR5S32</strain>
    </source>
</reference>
<name>A0ABY3WX94_9GAMM</name>
<dbReference type="RefSeq" id="WP_242147265.1">
    <property type="nucleotide sequence ID" value="NZ_CP093379.1"/>
</dbReference>
<evidence type="ECO:0000313" key="4">
    <source>
        <dbReference type="Proteomes" id="UP000829542"/>
    </source>
</evidence>
<dbReference type="GO" id="GO:0006508">
    <property type="term" value="P:proteolysis"/>
    <property type="evidence" value="ECO:0007669"/>
    <property type="project" value="UniProtKB-KW"/>
</dbReference>
<evidence type="ECO:0000259" key="2">
    <source>
        <dbReference type="Pfam" id="PF05618"/>
    </source>
</evidence>
<gene>
    <name evidence="3" type="ORF">MMG00_08290</name>
</gene>
<proteinExistence type="predicted"/>
<evidence type="ECO:0000313" key="3">
    <source>
        <dbReference type="EMBL" id="UNM95228.1"/>
    </source>
</evidence>
<keyword evidence="3" id="KW-0378">Hydrolase</keyword>
<dbReference type="InterPro" id="IPR021109">
    <property type="entry name" value="Peptidase_aspartic_dom_sf"/>
</dbReference>
<keyword evidence="4" id="KW-1185">Reference proteome</keyword>
<keyword evidence="3" id="KW-0645">Protease</keyword>
<dbReference type="GO" id="GO:0008233">
    <property type="term" value="F:peptidase activity"/>
    <property type="evidence" value="ECO:0007669"/>
    <property type="project" value="UniProtKB-KW"/>
</dbReference>
<feature type="domain" description="Retropepsin-like aspartic endopeptidase" evidence="2">
    <location>
        <begin position="38"/>
        <end position="179"/>
    </location>
</feature>
<dbReference type="InterPro" id="IPR008503">
    <property type="entry name" value="Asp_endopeptidase"/>
</dbReference>
<dbReference type="EMBL" id="CP093379">
    <property type="protein sequence ID" value="UNM95228.1"/>
    <property type="molecule type" value="Genomic_DNA"/>
</dbReference>
<dbReference type="Proteomes" id="UP000829542">
    <property type="component" value="Chromosome"/>
</dbReference>
<dbReference type="SUPFAM" id="SSF50630">
    <property type="entry name" value="Acid proteases"/>
    <property type="match status" value="1"/>
</dbReference>